<gene>
    <name evidence="1" type="ORF">BDD21_4352</name>
</gene>
<dbReference type="Proteomes" id="UP000274556">
    <property type="component" value="Unassembled WGS sequence"/>
</dbReference>
<dbReference type="EMBL" id="RBXL01000001">
    <property type="protein sequence ID" value="RKT46814.1"/>
    <property type="molecule type" value="Genomic_DNA"/>
</dbReference>
<protein>
    <submittedName>
        <fullName evidence="1">Uncharacterized protein</fullName>
    </submittedName>
</protein>
<sequence>MKPNERTPERCGQIILAHSDELTDTAAAIGTTTAMLRDVMTEQSLDHNGNWPATWHPGRIDAVLALIDASASKLRESIEFATEDGDE</sequence>
<name>A0A495VC19_9GAMM</name>
<reference evidence="1 2" key="1">
    <citation type="submission" date="2018-10" db="EMBL/GenBank/DDBJ databases">
        <title>Genomic Encyclopedia of Archaeal and Bacterial Type Strains, Phase II (KMG-II): from individual species to whole genera.</title>
        <authorList>
            <person name="Goeker M."/>
        </authorList>
    </citation>
    <scope>NUCLEOTIDE SEQUENCE [LARGE SCALE GENOMIC DNA]</scope>
    <source>
        <strain evidence="1 2">DSM 235</strain>
    </source>
</reference>
<accession>A0A495VC19</accession>
<keyword evidence="2" id="KW-1185">Reference proteome</keyword>
<evidence type="ECO:0000313" key="2">
    <source>
        <dbReference type="Proteomes" id="UP000274556"/>
    </source>
</evidence>
<dbReference type="AlphaFoldDB" id="A0A495VC19"/>
<proteinExistence type="predicted"/>
<evidence type="ECO:0000313" key="1">
    <source>
        <dbReference type="EMBL" id="RKT46814.1"/>
    </source>
</evidence>
<organism evidence="1 2">
    <name type="scientific">Thiocapsa rosea</name>
    <dbReference type="NCBI Taxonomy" id="69360"/>
    <lineage>
        <taxon>Bacteria</taxon>
        <taxon>Pseudomonadati</taxon>
        <taxon>Pseudomonadota</taxon>
        <taxon>Gammaproteobacteria</taxon>
        <taxon>Chromatiales</taxon>
        <taxon>Chromatiaceae</taxon>
        <taxon>Thiocapsa</taxon>
    </lineage>
</organism>
<comment type="caution">
    <text evidence="1">The sequence shown here is derived from an EMBL/GenBank/DDBJ whole genome shotgun (WGS) entry which is preliminary data.</text>
</comment>
<dbReference type="RefSeq" id="WP_120798877.1">
    <property type="nucleotide sequence ID" value="NZ_RBXL01000001.1"/>
</dbReference>